<dbReference type="InterPro" id="IPR015421">
    <property type="entry name" value="PyrdxlP-dep_Trfase_major"/>
</dbReference>
<dbReference type="EMBL" id="BARS01026849">
    <property type="protein sequence ID" value="GAG05219.1"/>
    <property type="molecule type" value="Genomic_DNA"/>
</dbReference>
<evidence type="ECO:0000256" key="1">
    <source>
        <dbReference type="ARBA" id="ARBA00001933"/>
    </source>
</evidence>
<organism evidence="4">
    <name type="scientific">marine sediment metagenome</name>
    <dbReference type="NCBI Taxonomy" id="412755"/>
    <lineage>
        <taxon>unclassified sequences</taxon>
        <taxon>metagenomes</taxon>
        <taxon>ecological metagenomes</taxon>
    </lineage>
</organism>
<dbReference type="SUPFAM" id="SSF53383">
    <property type="entry name" value="PLP-dependent transferases"/>
    <property type="match status" value="1"/>
</dbReference>
<dbReference type="Gene3D" id="3.90.1150.10">
    <property type="entry name" value="Aspartate Aminotransferase, domain 1"/>
    <property type="match status" value="1"/>
</dbReference>
<evidence type="ECO:0000313" key="4">
    <source>
        <dbReference type="EMBL" id="GAG05219.1"/>
    </source>
</evidence>
<proteinExistence type="predicted"/>
<evidence type="ECO:0000256" key="3">
    <source>
        <dbReference type="ARBA" id="ARBA00023239"/>
    </source>
</evidence>
<comment type="caution">
    <text evidence="4">The sequence shown here is derived from an EMBL/GenBank/DDBJ whole genome shotgun (WGS) entry which is preliminary data.</text>
</comment>
<dbReference type="InterPro" id="IPR015422">
    <property type="entry name" value="PyrdxlP-dep_Trfase_small"/>
</dbReference>
<keyword evidence="3" id="KW-0456">Lyase</keyword>
<evidence type="ECO:0008006" key="5">
    <source>
        <dbReference type="Google" id="ProtNLM"/>
    </source>
</evidence>
<dbReference type="InterPro" id="IPR015424">
    <property type="entry name" value="PyrdxlP-dep_Trfase"/>
</dbReference>
<dbReference type="AlphaFoldDB" id="X0UHI0"/>
<accession>X0UHI0</accession>
<dbReference type="PANTHER" id="PTHR42735">
    <property type="match status" value="1"/>
</dbReference>
<feature type="non-terminal residue" evidence="4">
    <location>
        <position position="112"/>
    </location>
</feature>
<evidence type="ECO:0000256" key="2">
    <source>
        <dbReference type="ARBA" id="ARBA00022898"/>
    </source>
</evidence>
<reference evidence="4" key="1">
    <citation type="journal article" date="2014" name="Front. Microbiol.">
        <title>High frequency of phylogenetically diverse reductive dehalogenase-homologous genes in deep subseafloor sedimentary metagenomes.</title>
        <authorList>
            <person name="Kawai M."/>
            <person name="Futagami T."/>
            <person name="Toyoda A."/>
            <person name="Takaki Y."/>
            <person name="Nishi S."/>
            <person name="Hori S."/>
            <person name="Arai W."/>
            <person name="Tsubouchi T."/>
            <person name="Morono Y."/>
            <person name="Uchiyama I."/>
            <person name="Ito T."/>
            <person name="Fujiyama A."/>
            <person name="Inagaki F."/>
            <person name="Takami H."/>
        </authorList>
    </citation>
    <scope>NUCLEOTIDE SEQUENCE</scope>
    <source>
        <strain evidence="4">Expedition CK06-06</strain>
    </source>
</reference>
<comment type="cofactor">
    <cofactor evidence="1">
        <name>pyridoxal 5'-phosphate</name>
        <dbReference type="ChEBI" id="CHEBI:597326"/>
    </cofactor>
</comment>
<keyword evidence="2" id="KW-0663">Pyridoxal phosphate</keyword>
<dbReference type="PANTHER" id="PTHR42735:SF9">
    <property type="entry name" value="SPHINGOSINE-1-PHOSPHATE LYASE"/>
    <property type="match status" value="1"/>
</dbReference>
<gene>
    <name evidence="4" type="ORF">S01H1_42249</name>
</gene>
<dbReference type="Gene3D" id="3.40.640.10">
    <property type="entry name" value="Type I PLP-dependent aspartate aminotransferase-like (Major domain)"/>
    <property type="match status" value="1"/>
</dbReference>
<sequence length="112" mass="12396">MELPVIGRPRDQLAEEMEALTSLDVDWRSGKIWSFVYFAGDDVAQVLKDAYTTFFYTNGLSPMAFRSLKKFESEVIAMTASLLGCSEAVGNMTSGGTESILMVVKAARDWAR</sequence>
<dbReference type="InterPro" id="IPR050477">
    <property type="entry name" value="GrpII_AminoAcid_Decarb"/>
</dbReference>
<protein>
    <recommendedName>
        <fullName evidence="5">Aspartate aminotransferase family protein</fullName>
    </recommendedName>
</protein>
<name>X0UHI0_9ZZZZ</name>